<comment type="caution">
    <text evidence="4">The sequence shown here is derived from an EMBL/GenBank/DDBJ whole genome shotgun (WGS) entry which is preliminary data.</text>
</comment>
<feature type="region of interest" description="Disordered" evidence="2">
    <location>
        <begin position="32"/>
        <end position="51"/>
    </location>
</feature>
<evidence type="ECO:0000256" key="1">
    <source>
        <dbReference type="ARBA" id="ARBA00022729"/>
    </source>
</evidence>
<dbReference type="GO" id="GO:0016810">
    <property type="term" value="F:hydrolase activity, acting on carbon-nitrogen (but not peptide) bonds"/>
    <property type="evidence" value="ECO:0007669"/>
    <property type="project" value="InterPro"/>
</dbReference>
<evidence type="ECO:0000313" key="4">
    <source>
        <dbReference type="EMBL" id="OGG28593.1"/>
    </source>
</evidence>
<gene>
    <name evidence="4" type="ORF">A2971_01735</name>
</gene>
<dbReference type="PROSITE" id="PS51677">
    <property type="entry name" value="NODB"/>
    <property type="match status" value="1"/>
</dbReference>
<evidence type="ECO:0000313" key="5">
    <source>
        <dbReference type="Proteomes" id="UP000178461"/>
    </source>
</evidence>
<dbReference type="EMBL" id="MFJW01000054">
    <property type="protein sequence ID" value="OGG28593.1"/>
    <property type="molecule type" value="Genomic_DNA"/>
</dbReference>
<dbReference type="CDD" id="cd10918">
    <property type="entry name" value="CE4_NodB_like_5s_6s"/>
    <property type="match status" value="1"/>
</dbReference>
<dbReference type="PANTHER" id="PTHR34216:SF7">
    <property type="entry name" value="POLY-BETA-1,6-N-ACETYL-D-GLUCOSAMINE N-DEACETYLASE"/>
    <property type="match status" value="1"/>
</dbReference>
<organism evidence="4 5">
    <name type="scientific">Candidatus Gottesmanbacteria bacterium RIFCSPLOWO2_01_FULL_46_21</name>
    <dbReference type="NCBI Taxonomy" id="1798393"/>
    <lineage>
        <taxon>Bacteria</taxon>
        <taxon>Candidatus Gottesmaniibacteriota</taxon>
    </lineage>
</organism>
<dbReference type="Proteomes" id="UP000178461">
    <property type="component" value="Unassembled WGS sequence"/>
</dbReference>
<dbReference type="SUPFAM" id="SSF88713">
    <property type="entry name" value="Glycoside hydrolase/deacetylase"/>
    <property type="match status" value="1"/>
</dbReference>
<name>A0A1F6AVS8_9BACT</name>
<evidence type="ECO:0000256" key="2">
    <source>
        <dbReference type="SAM" id="MobiDB-lite"/>
    </source>
</evidence>
<dbReference type="InterPro" id="IPR051398">
    <property type="entry name" value="Polysacch_Deacetylase"/>
</dbReference>
<dbReference type="Pfam" id="PF01522">
    <property type="entry name" value="Polysacc_deac_1"/>
    <property type="match status" value="1"/>
</dbReference>
<dbReference type="InterPro" id="IPR011330">
    <property type="entry name" value="Glyco_hydro/deAcase_b/a-brl"/>
</dbReference>
<protein>
    <recommendedName>
        <fullName evidence="3">NodB homology domain-containing protein</fullName>
    </recommendedName>
</protein>
<dbReference type="InterPro" id="IPR002509">
    <property type="entry name" value="NODB_dom"/>
</dbReference>
<keyword evidence="1" id="KW-0732">Signal</keyword>
<accession>A0A1F6AVS8</accession>
<dbReference type="GO" id="GO:0005975">
    <property type="term" value="P:carbohydrate metabolic process"/>
    <property type="evidence" value="ECO:0007669"/>
    <property type="project" value="InterPro"/>
</dbReference>
<dbReference type="PANTHER" id="PTHR34216">
    <property type="match status" value="1"/>
</dbReference>
<reference evidence="4 5" key="1">
    <citation type="journal article" date="2016" name="Nat. Commun.">
        <title>Thousands of microbial genomes shed light on interconnected biogeochemical processes in an aquifer system.</title>
        <authorList>
            <person name="Anantharaman K."/>
            <person name="Brown C.T."/>
            <person name="Hug L.A."/>
            <person name="Sharon I."/>
            <person name="Castelle C.J."/>
            <person name="Probst A.J."/>
            <person name="Thomas B.C."/>
            <person name="Singh A."/>
            <person name="Wilkins M.J."/>
            <person name="Karaoz U."/>
            <person name="Brodie E.L."/>
            <person name="Williams K.H."/>
            <person name="Hubbard S.S."/>
            <person name="Banfield J.F."/>
        </authorList>
    </citation>
    <scope>NUCLEOTIDE SEQUENCE [LARGE SCALE GENOMIC DNA]</scope>
</reference>
<sequence>MKKGARNLLGIVLTLFILVFFVLFHSIPSKKQISETPTSTPTATPTPFPTPTPKPLTFAEMNALYGPCAVVPTLFYHHIQKLDTAKELGHAGLTVDTQNFQNQMQYLKEKNYTPIHGEQLIAFFDAGTPLPSKPILLTFDDGYDDFGTDAAPILRTFGFAAVAFIPTGLIQNPGYMTWQTVQDIASWGLIYFANHTWSHKNVNNSLATNQTEIGTADTQLASRGLNQEKIFAYPYGNPSTNGEAVLSSLGYTLGFTTFPGITQCKKRRFLLPRTRIGNANLNAYGL</sequence>
<dbReference type="AlphaFoldDB" id="A0A1F6AVS8"/>
<proteinExistence type="predicted"/>
<dbReference type="Gene3D" id="3.20.20.370">
    <property type="entry name" value="Glycoside hydrolase/deacetylase"/>
    <property type="match status" value="1"/>
</dbReference>
<feature type="domain" description="NodB homology" evidence="3">
    <location>
        <begin position="133"/>
        <end position="286"/>
    </location>
</feature>
<evidence type="ECO:0000259" key="3">
    <source>
        <dbReference type="PROSITE" id="PS51677"/>
    </source>
</evidence>